<dbReference type="GO" id="GO:0015421">
    <property type="term" value="F:ABC-type oligopeptide transporter activity"/>
    <property type="evidence" value="ECO:0007669"/>
    <property type="project" value="TreeGrafter"/>
</dbReference>
<evidence type="ECO:0000256" key="2">
    <source>
        <dbReference type="ARBA" id="ARBA00022840"/>
    </source>
</evidence>
<proteinExistence type="predicted"/>
<dbReference type="PROSITE" id="PS50893">
    <property type="entry name" value="ABC_TRANSPORTER_2"/>
    <property type="match status" value="1"/>
</dbReference>
<dbReference type="InterPro" id="IPR003593">
    <property type="entry name" value="AAA+_ATPase"/>
</dbReference>
<dbReference type="PANTHER" id="PTHR43394:SF1">
    <property type="entry name" value="ATP-BINDING CASSETTE SUB-FAMILY B MEMBER 10, MITOCHONDRIAL"/>
    <property type="match status" value="1"/>
</dbReference>
<dbReference type="InterPro" id="IPR027417">
    <property type="entry name" value="P-loop_NTPase"/>
</dbReference>
<keyword evidence="2" id="KW-0067">ATP-binding</keyword>
<feature type="non-terminal residue" evidence="4">
    <location>
        <position position="1"/>
    </location>
</feature>
<dbReference type="InterPro" id="IPR039421">
    <property type="entry name" value="Type_1_exporter"/>
</dbReference>
<dbReference type="GO" id="GO:0016887">
    <property type="term" value="F:ATP hydrolysis activity"/>
    <property type="evidence" value="ECO:0007669"/>
    <property type="project" value="InterPro"/>
</dbReference>
<keyword evidence="1" id="KW-0547">Nucleotide-binding</keyword>
<feature type="domain" description="ABC transporter" evidence="3">
    <location>
        <begin position="330"/>
        <end position="612"/>
    </location>
</feature>
<dbReference type="Gene3D" id="3.40.50.300">
    <property type="entry name" value="P-loop containing nucleotide triphosphate hydrolases"/>
    <property type="match status" value="1"/>
</dbReference>
<dbReference type="AlphaFoldDB" id="A0A4Q2CYA8"/>
<evidence type="ECO:0000313" key="4">
    <source>
        <dbReference type="EMBL" id="RXW11362.1"/>
    </source>
</evidence>
<gene>
    <name evidence="4" type="ORF">EST38_g14494</name>
</gene>
<accession>A0A4Q2CYA8</accession>
<comment type="caution">
    <text evidence="4">The sequence shown here is derived from an EMBL/GenBank/DDBJ whole genome shotgun (WGS) entry which is preliminary data.</text>
</comment>
<dbReference type="EMBL" id="SDEE01001989">
    <property type="protein sequence ID" value="RXW11362.1"/>
    <property type="molecule type" value="Genomic_DNA"/>
</dbReference>
<sequence>DDDASAGANKYDVTIQEHQIGVFRLLIAVENNTRGLAQYWKNLVPTTPLATLCRLTSDIYQTAPGLLVLYVLSLAWGGMQQAVEMTITNRVLKLVEITLSGENGTHETVYDDVAWALGMLGSWAVMSAIVSHFHRRMIYMKLQTRVRDHFRFRIMQADLKRDLPTSQVCLSYATNEHYIRWRGVQAMAKEEYRQDVISGNLVDWLVPEYLKMQDKLQDVEIEHPIYTYSKRNELPAQIIAQLLEYLPLMFIIANALLRPGHFSLSGLAILRSSTTSIQYCLETIMGKDAEMSKKLASIHDFYMTSEVKNVMEDGKKDYPHEKSDPEGMAFELRDINFSYPSSEKKEKSLQSVNLSIPAGSVVVIVGSNGSGKSTLIRLLARLYDPTSGSLLIDGLPSKEYQMSALREASVLLCQDHQVFPFSFTENIALGHPTLLLQRQAEDDVDGDDKLMELVKGAAEKGGARRFIEKMENGFETELDPRIVIMANRLEHHPDHPLQEEKKKIRKKSDISGGERQRVVASRAFMRMHSEKIRFVAVDEPTSALDAEGELQLFTRLLEERQGKTMIFVTHRFGYLTKHADMIVCMKDGEVVEVGSHSTLISKENGEYAKLYNIQAEAFN</sequence>
<dbReference type="SUPFAM" id="SSF52540">
    <property type="entry name" value="P-loop containing nucleoside triphosphate hydrolases"/>
    <property type="match status" value="1"/>
</dbReference>
<dbReference type="Proteomes" id="UP000290288">
    <property type="component" value="Unassembled WGS sequence"/>
</dbReference>
<name>A0A4Q2CYA8_9AGAR</name>
<dbReference type="SMART" id="SM00382">
    <property type="entry name" value="AAA"/>
    <property type="match status" value="1"/>
</dbReference>
<keyword evidence="5" id="KW-1185">Reference proteome</keyword>
<dbReference type="STRING" id="2316362.A0A4Q2CYA8"/>
<evidence type="ECO:0000313" key="5">
    <source>
        <dbReference type="Proteomes" id="UP000290288"/>
    </source>
</evidence>
<dbReference type="PANTHER" id="PTHR43394">
    <property type="entry name" value="ATP-DEPENDENT PERMEASE MDL1, MITOCHONDRIAL"/>
    <property type="match status" value="1"/>
</dbReference>
<evidence type="ECO:0000259" key="3">
    <source>
        <dbReference type="PROSITE" id="PS50893"/>
    </source>
</evidence>
<dbReference type="OrthoDB" id="6500128at2759"/>
<dbReference type="InterPro" id="IPR003439">
    <property type="entry name" value="ABC_transporter-like_ATP-bd"/>
</dbReference>
<dbReference type="GO" id="GO:0005524">
    <property type="term" value="F:ATP binding"/>
    <property type="evidence" value="ECO:0007669"/>
    <property type="project" value="UniProtKB-KW"/>
</dbReference>
<reference evidence="4 5" key="1">
    <citation type="submission" date="2019-01" db="EMBL/GenBank/DDBJ databases">
        <title>Draft genome sequence of Psathyrella aberdarensis IHI B618.</title>
        <authorList>
            <person name="Buettner E."/>
            <person name="Kellner H."/>
        </authorList>
    </citation>
    <scope>NUCLEOTIDE SEQUENCE [LARGE SCALE GENOMIC DNA]</scope>
    <source>
        <strain evidence="4 5">IHI B618</strain>
    </source>
</reference>
<organism evidence="4 5">
    <name type="scientific">Candolleomyces aberdarensis</name>
    <dbReference type="NCBI Taxonomy" id="2316362"/>
    <lineage>
        <taxon>Eukaryota</taxon>
        <taxon>Fungi</taxon>
        <taxon>Dikarya</taxon>
        <taxon>Basidiomycota</taxon>
        <taxon>Agaricomycotina</taxon>
        <taxon>Agaricomycetes</taxon>
        <taxon>Agaricomycetidae</taxon>
        <taxon>Agaricales</taxon>
        <taxon>Agaricineae</taxon>
        <taxon>Psathyrellaceae</taxon>
        <taxon>Candolleomyces</taxon>
    </lineage>
</organism>
<dbReference type="Pfam" id="PF00005">
    <property type="entry name" value="ABC_tran"/>
    <property type="match status" value="1"/>
</dbReference>
<evidence type="ECO:0000256" key="1">
    <source>
        <dbReference type="ARBA" id="ARBA00022741"/>
    </source>
</evidence>
<protein>
    <recommendedName>
        <fullName evidence="3">ABC transporter domain-containing protein</fullName>
    </recommendedName>
</protein>